<comment type="caution">
    <text evidence="1">The sequence shown here is derived from an EMBL/GenBank/DDBJ whole genome shotgun (WGS) entry which is preliminary data.</text>
</comment>
<gene>
    <name evidence="1" type="ORF">HMPREF0971_01896</name>
</gene>
<accession>D1QSD7</accession>
<dbReference type="Proteomes" id="UP000004079">
    <property type="component" value="Unassembled WGS sequence"/>
</dbReference>
<evidence type="ECO:0000313" key="1">
    <source>
        <dbReference type="EMBL" id="EFB31618.1"/>
    </source>
</evidence>
<proteinExistence type="predicted"/>
<dbReference type="AlphaFoldDB" id="D1QSD7"/>
<organism evidence="1 2">
    <name type="scientific">Segatella oris F0302</name>
    <dbReference type="NCBI Taxonomy" id="649760"/>
    <lineage>
        <taxon>Bacteria</taxon>
        <taxon>Pseudomonadati</taxon>
        <taxon>Bacteroidota</taxon>
        <taxon>Bacteroidia</taxon>
        <taxon>Bacteroidales</taxon>
        <taxon>Prevotellaceae</taxon>
        <taxon>Segatella</taxon>
    </lineage>
</organism>
<protein>
    <submittedName>
        <fullName evidence="1">Uncharacterized protein</fullName>
    </submittedName>
</protein>
<sequence>MTRQRKALFKERKKSVKCCKTNFFDYFCNIIVIRKKWIRN</sequence>
<evidence type="ECO:0000313" key="2">
    <source>
        <dbReference type="Proteomes" id="UP000004079"/>
    </source>
</evidence>
<dbReference type="HOGENOM" id="CLU_3294403_0_0_10"/>
<reference evidence="1 2" key="1">
    <citation type="submission" date="2009-11" db="EMBL/GenBank/DDBJ databases">
        <authorList>
            <person name="Weinstock G."/>
            <person name="Sodergren E."/>
            <person name="Clifton S."/>
            <person name="Fulton L."/>
            <person name="Fulton B."/>
            <person name="Courtney L."/>
            <person name="Fronick C."/>
            <person name="Harrison M."/>
            <person name="Strong C."/>
            <person name="Farmer C."/>
            <person name="Delahaunty K."/>
            <person name="Markovic C."/>
            <person name="Hall O."/>
            <person name="Minx P."/>
            <person name="Tomlinson C."/>
            <person name="Mitreva M."/>
            <person name="Nelson J."/>
            <person name="Hou S."/>
            <person name="Wollam A."/>
            <person name="Pepin K.H."/>
            <person name="Johnson M."/>
            <person name="Bhonagiri V."/>
            <person name="Nash W.E."/>
            <person name="Warren W."/>
            <person name="Chinwalla A."/>
            <person name="Mardis E.R."/>
            <person name="Wilson R.K."/>
        </authorList>
    </citation>
    <scope>NUCLEOTIDE SEQUENCE [LARGE SCALE GENOMIC DNA]</scope>
    <source>
        <strain evidence="1 2">F0302</strain>
    </source>
</reference>
<name>D1QSD7_9BACT</name>
<dbReference type="EMBL" id="ACUZ02000034">
    <property type="protein sequence ID" value="EFB31618.1"/>
    <property type="molecule type" value="Genomic_DNA"/>
</dbReference>